<name>A0A821E604_9BILA</name>
<dbReference type="Proteomes" id="UP000663869">
    <property type="component" value="Unassembled WGS sequence"/>
</dbReference>
<dbReference type="AlphaFoldDB" id="A0A821E604"/>
<protein>
    <submittedName>
        <fullName evidence="2">Uncharacterized protein</fullName>
    </submittedName>
</protein>
<organism evidence="2 3">
    <name type="scientific">Rotaria socialis</name>
    <dbReference type="NCBI Taxonomy" id="392032"/>
    <lineage>
        <taxon>Eukaryota</taxon>
        <taxon>Metazoa</taxon>
        <taxon>Spiralia</taxon>
        <taxon>Gnathifera</taxon>
        <taxon>Rotifera</taxon>
        <taxon>Eurotatoria</taxon>
        <taxon>Bdelloidea</taxon>
        <taxon>Philodinida</taxon>
        <taxon>Philodinidae</taxon>
        <taxon>Rotaria</taxon>
    </lineage>
</organism>
<accession>A0A821E604</accession>
<dbReference type="Proteomes" id="UP000663862">
    <property type="component" value="Unassembled WGS sequence"/>
</dbReference>
<dbReference type="EMBL" id="CAJNYU010003888">
    <property type="protein sequence ID" value="CAF3710807.1"/>
    <property type="molecule type" value="Genomic_DNA"/>
</dbReference>
<comment type="caution">
    <text evidence="2">The sequence shown here is derived from an EMBL/GenBank/DDBJ whole genome shotgun (WGS) entry which is preliminary data.</text>
</comment>
<evidence type="ECO:0000313" key="1">
    <source>
        <dbReference type="EMBL" id="CAF3710807.1"/>
    </source>
</evidence>
<evidence type="ECO:0000313" key="2">
    <source>
        <dbReference type="EMBL" id="CAF4631078.1"/>
    </source>
</evidence>
<gene>
    <name evidence="1" type="ORF">FME351_LOCUS28386</name>
    <name evidence="2" type="ORF">TSG867_LOCUS29604</name>
</gene>
<dbReference type="EMBL" id="CAJOBQ010004240">
    <property type="protein sequence ID" value="CAF4631078.1"/>
    <property type="molecule type" value="Genomic_DNA"/>
</dbReference>
<proteinExistence type="predicted"/>
<reference evidence="2" key="1">
    <citation type="submission" date="2021-02" db="EMBL/GenBank/DDBJ databases">
        <authorList>
            <person name="Nowell W R."/>
        </authorList>
    </citation>
    <scope>NUCLEOTIDE SEQUENCE</scope>
</reference>
<sequence length="80" mass="9214">MIYGQVKSKIDTAYAHRQCLASEMIPIKQIIELCPALSIADFMIREMNLHFDPFHGDIQALQSTFTKLATTLDHQEKKDY</sequence>
<evidence type="ECO:0000313" key="3">
    <source>
        <dbReference type="Proteomes" id="UP000663862"/>
    </source>
</evidence>